<dbReference type="Pfam" id="PF03221">
    <property type="entry name" value="HTH_Tnp_Tc5"/>
    <property type="match status" value="1"/>
</dbReference>
<dbReference type="SUPFAM" id="SSF46689">
    <property type="entry name" value="Homeodomain-like"/>
    <property type="match status" value="1"/>
</dbReference>
<proteinExistence type="predicted"/>
<evidence type="ECO:0000259" key="2">
    <source>
        <dbReference type="PROSITE" id="PS51253"/>
    </source>
</evidence>
<dbReference type="Proteomes" id="UP001165121">
    <property type="component" value="Unassembled WGS sequence"/>
</dbReference>
<dbReference type="AlphaFoldDB" id="A0A9W6XLX9"/>
<feature type="domain" description="HTH CENPB-type" evidence="2">
    <location>
        <begin position="67"/>
        <end position="143"/>
    </location>
</feature>
<dbReference type="SMART" id="SM00674">
    <property type="entry name" value="CENPB"/>
    <property type="match status" value="1"/>
</dbReference>
<dbReference type="GO" id="GO:0003677">
    <property type="term" value="F:DNA binding"/>
    <property type="evidence" value="ECO:0007669"/>
    <property type="project" value="UniProtKB-KW"/>
</dbReference>
<comment type="caution">
    <text evidence="3">The sequence shown here is derived from an EMBL/GenBank/DDBJ whole genome shotgun (WGS) entry which is preliminary data.</text>
</comment>
<gene>
    <name evidence="3" type="ORF">Pfra01_001288700</name>
</gene>
<evidence type="ECO:0000313" key="3">
    <source>
        <dbReference type="EMBL" id="GMF41119.1"/>
    </source>
</evidence>
<keyword evidence="4" id="KW-1185">Reference proteome</keyword>
<organism evidence="3 4">
    <name type="scientific">Phytophthora fragariaefolia</name>
    <dbReference type="NCBI Taxonomy" id="1490495"/>
    <lineage>
        <taxon>Eukaryota</taxon>
        <taxon>Sar</taxon>
        <taxon>Stramenopiles</taxon>
        <taxon>Oomycota</taxon>
        <taxon>Peronosporomycetes</taxon>
        <taxon>Peronosporales</taxon>
        <taxon>Peronosporaceae</taxon>
        <taxon>Phytophthora</taxon>
    </lineage>
</organism>
<dbReference type="Gene3D" id="1.10.10.60">
    <property type="entry name" value="Homeodomain-like"/>
    <property type="match status" value="1"/>
</dbReference>
<evidence type="ECO:0000256" key="1">
    <source>
        <dbReference type="ARBA" id="ARBA00023125"/>
    </source>
</evidence>
<name>A0A9W6XLX9_9STRA</name>
<protein>
    <submittedName>
        <fullName evidence="3">Unnamed protein product</fullName>
    </submittedName>
</protein>
<accession>A0A9W6XLX9</accession>
<evidence type="ECO:0000313" key="4">
    <source>
        <dbReference type="Proteomes" id="UP001165121"/>
    </source>
</evidence>
<dbReference type="PROSITE" id="PS51253">
    <property type="entry name" value="HTH_CENPB"/>
    <property type="match status" value="1"/>
</dbReference>
<keyword evidence="1" id="KW-0238">DNA-binding</keyword>
<dbReference type="EMBL" id="BSXT01001310">
    <property type="protein sequence ID" value="GMF41119.1"/>
    <property type="molecule type" value="Genomic_DNA"/>
</dbReference>
<sequence length="234" mass="27030">MAHRRNSIPIWRKQEFISWIDTEGNGVPTRAEKHFRDLGLKIDGAAIRKWYRDKEKIMNAQPHQRRLLGGGRKPLSMNMEDMLYDLVIDKRLRKEKVTREWIADQALVCHASLHADDDAPPPFAASQHWVSNFMARYSLSLRRRTNLTTLSDEALVGRAVSYMRYLRDLTPKMDKEHTVLMDETAVYFEDARTQTVGLRGARHVVVRSTGYASMRITAILAVTASERKLPPPRF</sequence>
<dbReference type="InterPro" id="IPR006600">
    <property type="entry name" value="HTH_CenpB_DNA-bd_dom"/>
</dbReference>
<dbReference type="OrthoDB" id="128840at2759"/>
<dbReference type="InterPro" id="IPR009057">
    <property type="entry name" value="Homeodomain-like_sf"/>
</dbReference>
<reference evidence="3" key="1">
    <citation type="submission" date="2023-04" db="EMBL/GenBank/DDBJ databases">
        <title>Phytophthora fragariaefolia NBRC 109709.</title>
        <authorList>
            <person name="Ichikawa N."/>
            <person name="Sato H."/>
            <person name="Tonouchi N."/>
        </authorList>
    </citation>
    <scope>NUCLEOTIDE SEQUENCE</scope>
    <source>
        <strain evidence="3">NBRC 109709</strain>
    </source>
</reference>